<protein>
    <submittedName>
        <fullName evidence="1">Uncharacterized protein</fullName>
    </submittedName>
</protein>
<name>A0A382FJ69_9ZZZZ</name>
<reference evidence="1" key="1">
    <citation type="submission" date="2018-05" db="EMBL/GenBank/DDBJ databases">
        <authorList>
            <person name="Lanie J.A."/>
            <person name="Ng W.-L."/>
            <person name="Kazmierczak K.M."/>
            <person name="Andrzejewski T.M."/>
            <person name="Davidsen T.M."/>
            <person name="Wayne K.J."/>
            <person name="Tettelin H."/>
            <person name="Glass J.I."/>
            <person name="Rusch D."/>
            <person name="Podicherti R."/>
            <person name="Tsui H.-C.T."/>
            <person name="Winkler M.E."/>
        </authorList>
    </citation>
    <scope>NUCLEOTIDE SEQUENCE</scope>
</reference>
<organism evidence="1">
    <name type="scientific">marine metagenome</name>
    <dbReference type="NCBI Taxonomy" id="408172"/>
    <lineage>
        <taxon>unclassified sequences</taxon>
        <taxon>metagenomes</taxon>
        <taxon>ecological metagenomes</taxon>
    </lineage>
</organism>
<accession>A0A382FJ69</accession>
<evidence type="ECO:0000313" key="1">
    <source>
        <dbReference type="EMBL" id="SVB63146.1"/>
    </source>
</evidence>
<dbReference type="AlphaFoldDB" id="A0A382FJ69"/>
<dbReference type="EMBL" id="UINC01050322">
    <property type="protein sequence ID" value="SVB63146.1"/>
    <property type="molecule type" value="Genomic_DNA"/>
</dbReference>
<sequence>MFNALLGFVVLFVLALLLINPITKKSDIPSKAEIMLTLEWDSEVADDIDIWVLGPVMGAPISFQNKHSGYMHLDRDDLGRSSDVMMIDGEKTIIKINREVVTLRGIAPGDYYINIHVYHKNKETGPTKYTITLLDVNPYKEVYVMQGELHNRGDIVRLPGFTLNEEGEITDIWTSDKIIVGARNTNSAITMPEPYQMLEQEADSELSNSVDQEE</sequence>
<gene>
    <name evidence="1" type="ORF">METZ01_LOCUS216000</name>
</gene>
<proteinExistence type="predicted"/>